<dbReference type="EMBL" id="JARSBN010000008">
    <property type="protein sequence ID" value="MDG4716981.1"/>
    <property type="molecule type" value="Genomic_DNA"/>
</dbReference>
<dbReference type="Gene3D" id="3.40.630.10">
    <property type="entry name" value="Zn peptidases"/>
    <property type="match status" value="1"/>
</dbReference>
<dbReference type="RefSeq" id="WP_278006403.1">
    <property type="nucleotide sequence ID" value="NZ_JARSBN010000008.1"/>
</dbReference>
<dbReference type="CDD" id="cd06241">
    <property type="entry name" value="M14-like"/>
    <property type="match status" value="1"/>
</dbReference>
<reference evidence="1 2" key="1">
    <citation type="submission" date="2023-03" db="EMBL/GenBank/DDBJ databases">
        <title>Strain YYF002 represents a novel species in the genus Winogradskyella isolated from seawater.</title>
        <authorList>
            <person name="Fu Z.-Y."/>
        </authorList>
    </citation>
    <scope>NUCLEOTIDE SEQUENCE [LARGE SCALE GENOMIC DNA]</scope>
    <source>
        <strain evidence="1 2">YYF002</strain>
    </source>
</reference>
<organism evidence="1 2">
    <name type="scientific">Winogradskyella marincola</name>
    <dbReference type="NCBI Taxonomy" id="3037795"/>
    <lineage>
        <taxon>Bacteria</taxon>
        <taxon>Pseudomonadati</taxon>
        <taxon>Bacteroidota</taxon>
        <taxon>Flavobacteriia</taxon>
        <taxon>Flavobacteriales</taxon>
        <taxon>Flavobacteriaceae</taxon>
        <taxon>Winogradskyella</taxon>
    </lineage>
</organism>
<proteinExistence type="predicted"/>
<dbReference type="SUPFAM" id="SSF53187">
    <property type="entry name" value="Zn-dependent exopeptidases"/>
    <property type="match status" value="1"/>
</dbReference>
<protein>
    <submittedName>
        <fullName evidence="1">M14 family metallopeptidase</fullName>
    </submittedName>
</protein>
<gene>
    <name evidence="1" type="ORF">P7122_13930</name>
</gene>
<keyword evidence="2" id="KW-1185">Reference proteome</keyword>
<evidence type="ECO:0000313" key="1">
    <source>
        <dbReference type="EMBL" id="MDG4716981.1"/>
    </source>
</evidence>
<accession>A0ABT6G4L2</accession>
<dbReference type="PROSITE" id="PS51257">
    <property type="entry name" value="PROKAR_LIPOPROTEIN"/>
    <property type="match status" value="1"/>
</dbReference>
<name>A0ABT6G4L2_9FLAO</name>
<evidence type="ECO:0000313" key="2">
    <source>
        <dbReference type="Proteomes" id="UP001529085"/>
    </source>
</evidence>
<comment type="caution">
    <text evidence="1">The sequence shown here is derived from an EMBL/GenBank/DDBJ whole genome shotgun (WGS) entry which is preliminary data.</text>
</comment>
<sequence>MKKLIFLLILPCLFSGCYDKSTKSQTKEIGDLLTVFEKSNGTETATYQETIQFYTDLADSYKEISIREMGKTDSGEPLHIVIYNPTEIHNDFDLLRKNHRILLINNGIHPGESDGIDATMMLYRDMAQDKIEAPIQTVLVTIPIYNIGGSLNRNSGTRTNQNGPKEYGFRGNARNYDLNRDFIKCDTENAKAFAEIFHTVKPDVFIDNHVSNGADYQYTLTHLFTQHNKLGGNLGAYLHLEMMPKLEQKLAEKKWDITPYVNVFNRTPESGFSQFFDSPRYSTGYTTLFNTLGMMVETHMLKPYKQRVEGTYELMKSMIEITEADADKISELRSAQQLKWKPGNDYPISWVVDTTKSTSLQFKGYEGQMLKSDLTGAQRLKYDRSQPFTKPVEYQNFFIPSGNITIPKAYIIPQGWHNVIDLLKLNKVELIPFKKDTTLTVESYRIEDYKTRTSPYEGHYSHYNTKVKASKQNITFRQGDFLVKTDQNAIRYIIETLEPAAPDSFFNWNFFDTILQQKEGFSPYVWEDRAKQLLRENPKLQIEYNIKISYDEEFANNWYAQLDWLHKKSKHYEKAHLQYPIYRLK</sequence>
<dbReference type="Proteomes" id="UP001529085">
    <property type="component" value="Unassembled WGS sequence"/>
</dbReference>